<dbReference type="Proteomes" id="UP000186817">
    <property type="component" value="Unassembled WGS sequence"/>
</dbReference>
<feature type="region of interest" description="Disordered" evidence="1">
    <location>
        <begin position="144"/>
        <end position="179"/>
    </location>
</feature>
<dbReference type="EMBL" id="LSRX01002361">
    <property type="protein sequence ID" value="OLP75633.1"/>
    <property type="molecule type" value="Genomic_DNA"/>
</dbReference>
<comment type="caution">
    <text evidence="2">The sequence shown here is derived from an EMBL/GenBank/DDBJ whole genome shotgun (WGS) entry which is preliminary data.</text>
</comment>
<gene>
    <name evidence="2" type="ORF">AK812_SmicGene44541</name>
</gene>
<reference evidence="2 3" key="1">
    <citation type="submission" date="2016-02" db="EMBL/GenBank/DDBJ databases">
        <title>Genome analysis of coral dinoflagellate symbionts highlights evolutionary adaptations to a symbiotic lifestyle.</title>
        <authorList>
            <person name="Aranda M."/>
            <person name="Li Y."/>
            <person name="Liew Y.J."/>
            <person name="Baumgarten S."/>
            <person name="Simakov O."/>
            <person name="Wilson M."/>
            <person name="Piel J."/>
            <person name="Ashoor H."/>
            <person name="Bougouffa S."/>
            <person name="Bajic V.B."/>
            <person name="Ryu T."/>
            <person name="Ravasi T."/>
            <person name="Bayer T."/>
            <person name="Micklem G."/>
            <person name="Kim H."/>
            <person name="Bhak J."/>
            <person name="Lajeunesse T.C."/>
            <person name="Voolstra C.R."/>
        </authorList>
    </citation>
    <scope>NUCLEOTIDE SEQUENCE [LARGE SCALE GENOMIC DNA]</scope>
    <source>
        <strain evidence="2 3">CCMP2467</strain>
    </source>
</reference>
<keyword evidence="3" id="KW-1185">Reference proteome</keyword>
<feature type="compositionally biased region" description="Low complexity" evidence="1">
    <location>
        <begin position="167"/>
        <end position="179"/>
    </location>
</feature>
<accession>A0A1Q9BY76</accession>
<evidence type="ECO:0000313" key="3">
    <source>
        <dbReference type="Proteomes" id="UP000186817"/>
    </source>
</evidence>
<evidence type="ECO:0000256" key="1">
    <source>
        <dbReference type="SAM" id="MobiDB-lite"/>
    </source>
</evidence>
<organism evidence="2 3">
    <name type="scientific">Symbiodinium microadriaticum</name>
    <name type="common">Dinoflagellate</name>
    <name type="synonym">Zooxanthella microadriatica</name>
    <dbReference type="NCBI Taxonomy" id="2951"/>
    <lineage>
        <taxon>Eukaryota</taxon>
        <taxon>Sar</taxon>
        <taxon>Alveolata</taxon>
        <taxon>Dinophyceae</taxon>
        <taxon>Suessiales</taxon>
        <taxon>Symbiodiniaceae</taxon>
        <taxon>Symbiodinium</taxon>
    </lineage>
</organism>
<proteinExistence type="predicted"/>
<protein>
    <submittedName>
        <fullName evidence="2">Uncharacterized protein</fullName>
    </submittedName>
</protein>
<evidence type="ECO:0000313" key="2">
    <source>
        <dbReference type="EMBL" id="OLP75633.1"/>
    </source>
</evidence>
<name>A0A1Q9BY76_SYMMI</name>
<sequence length="198" mass="21229">MGMSFPRSCVGIFIFPSDSQFSAQRLPPTLAELRGILEVLDDQQLQLLRDGCVSQVEQVGQLFDGAALKVSVPRRRIFVSLEGGRGRPVVWFPGSTPEQIEDTVVKACGLPPGTSVEVLEGDTTVVISPTIPNDTRLTVVPLGQKNGHAERQPSPGRLARGGESPRAHGAAKAAARRPGTARSREIVLELLGLGFRMV</sequence>
<dbReference type="AlphaFoldDB" id="A0A1Q9BY76"/>